<reference evidence="1 2" key="1">
    <citation type="submission" date="2018-06" db="EMBL/GenBank/DDBJ databases">
        <title>Thermoflavimicrobium daqus sp. nov., a thermophilic microbe isolated from Moutai-flavour Daqu.</title>
        <authorList>
            <person name="Wang X."/>
            <person name="Zhou H."/>
        </authorList>
    </citation>
    <scope>NUCLEOTIDE SEQUENCE [LARGE SCALE GENOMIC DNA]</scope>
    <source>
        <strain evidence="1 2">FBKL4.011</strain>
    </source>
</reference>
<dbReference type="AlphaFoldDB" id="A0A364K1C7"/>
<protein>
    <submittedName>
        <fullName evidence="1">Uncharacterized protein</fullName>
    </submittedName>
</protein>
<proteinExistence type="predicted"/>
<dbReference type="RefSeq" id="WP_113660159.1">
    <property type="nucleotide sequence ID" value="NZ_KZ845675.1"/>
</dbReference>
<dbReference type="Proteomes" id="UP000251213">
    <property type="component" value="Unassembled WGS sequence"/>
</dbReference>
<reference evidence="1 2" key="2">
    <citation type="submission" date="2018-06" db="EMBL/GenBank/DDBJ databases">
        <authorList>
            <person name="Zhirakovskaya E."/>
        </authorList>
    </citation>
    <scope>NUCLEOTIDE SEQUENCE [LARGE SCALE GENOMIC DNA]</scope>
    <source>
        <strain evidence="1 2">FBKL4.011</strain>
    </source>
</reference>
<accession>A0A364K1C7</accession>
<dbReference type="OrthoDB" id="2989923at2"/>
<evidence type="ECO:0000313" key="1">
    <source>
        <dbReference type="EMBL" id="RAL21486.1"/>
    </source>
</evidence>
<name>A0A364K1C7_9BACL</name>
<keyword evidence="2" id="KW-1185">Reference proteome</keyword>
<sequence length="87" mass="10206">MSITIETRGLEESQHPFYVIRYALLRDQQEWLTSVARYVHTNQGGRVQFLEPDLKKIRQLPDGLQHIDQLEQMLKDEGNKLVTQQKG</sequence>
<evidence type="ECO:0000313" key="2">
    <source>
        <dbReference type="Proteomes" id="UP000251213"/>
    </source>
</evidence>
<comment type="caution">
    <text evidence="1">The sequence shown here is derived from an EMBL/GenBank/DDBJ whole genome shotgun (WGS) entry which is preliminary data.</text>
</comment>
<organism evidence="1 2">
    <name type="scientific">Thermoflavimicrobium daqui</name>
    <dbReference type="NCBI Taxonomy" id="2137476"/>
    <lineage>
        <taxon>Bacteria</taxon>
        <taxon>Bacillati</taxon>
        <taxon>Bacillota</taxon>
        <taxon>Bacilli</taxon>
        <taxon>Bacillales</taxon>
        <taxon>Thermoactinomycetaceae</taxon>
        <taxon>Thermoflavimicrobium</taxon>
    </lineage>
</organism>
<dbReference type="EMBL" id="QJKK01000013">
    <property type="protein sequence ID" value="RAL21486.1"/>
    <property type="molecule type" value="Genomic_DNA"/>
</dbReference>
<gene>
    <name evidence="1" type="ORF">DL897_16145</name>
</gene>